<keyword evidence="2" id="KW-0328">Glycosyltransferase</keyword>
<dbReference type="InterPro" id="IPR050194">
    <property type="entry name" value="Glycosyltransferase_grp1"/>
</dbReference>
<evidence type="ECO:0000313" key="2">
    <source>
        <dbReference type="EMBL" id="MDO1447902.1"/>
    </source>
</evidence>
<keyword evidence="3" id="KW-1185">Reference proteome</keyword>
<feature type="domain" description="Glycosyl transferase family 1" evidence="1">
    <location>
        <begin position="185"/>
        <end position="344"/>
    </location>
</feature>
<dbReference type="Gene3D" id="3.40.50.2000">
    <property type="entry name" value="Glycogen Phosphorylase B"/>
    <property type="match status" value="2"/>
</dbReference>
<dbReference type="RefSeq" id="WP_302038707.1">
    <property type="nucleotide sequence ID" value="NZ_JAUKPO010000009.1"/>
</dbReference>
<accession>A0ABT8R720</accession>
<organism evidence="2 3">
    <name type="scientific">Rhodocytophaga aerolata</name>
    <dbReference type="NCBI Taxonomy" id="455078"/>
    <lineage>
        <taxon>Bacteria</taxon>
        <taxon>Pseudomonadati</taxon>
        <taxon>Bacteroidota</taxon>
        <taxon>Cytophagia</taxon>
        <taxon>Cytophagales</taxon>
        <taxon>Rhodocytophagaceae</taxon>
        <taxon>Rhodocytophaga</taxon>
    </lineage>
</organism>
<gene>
    <name evidence="2" type="ORF">Q0590_16645</name>
</gene>
<dbReference type="GO" id="GO:0016757">
    <property type="term" value="F:glycosyltransferase activity"/>
    <property type="evidence" value="ECO:0007669"/>
    <property type="project" value="UniProtKB-KW"/>
</dbReference>
<dbReference type="EMBL" id="JAUKPO010000009">
    <property type="protein sequence ID" value="MDO1447902.1"/>
    <property type="molecule type" value="Genomic_DNA"/>
</dbReference>
<name>A0ABT8R720_9BACT</name>
<dbReference type="SUPFAM" id="SSF53756">
    <property type="entry name" value="UDP-Glycosyltransferase/glycogen phosphorylase"/>
    <property type="match status" value="1"/>
</dbReference>
<protein>
    <submittedName>
        <fullName evidence="2">Glycosyltransferase family 4 protein</fullName>
        <ecNumber evidence="2">2.4.-.-</ecNumber>
    </submittedName>
</protein>
<dbReference type="EC" id="2.4.-.-" evidence="2"/>
<evidence type="ECO:0000313" key="3">
    <source>
        <dbReference type="Proteomes" id="UP001168528"/>
    </source>
</evidence>
<reference evidence="2" key="1">
    <citation type="submission" date="2023-07" db="EMBL/GenBank/DDBJ databases">
        <title>The genome sequence of Rhodocytophaga aerolata KACC 12507.</title>
        <authorList>
            <person name="Zhang X."/>
        </authorList>
    </citation>
    <scope>NUCLEOTIDE SEQUENCE</scope>
    <source>
        <strain evidence="2">KACC 12507</strain>
    </source>
</reference>
<dbReference type="InterPro" id="IPR001296">
    <property type="entry name" value="Glyco_trans_1"/>
</dbReference>
<comment type="caution">
    <text evidence="2">The sequence shown here is derived from an EMBL/GenBank/DDBJ whole genome shotgun (WGS) entry which is preliminary data.</text>
</comment>
<proteinExistence type="predicted"/>
<dbReference type="PANTHER" id="PTHR45947">
    <property type="entry name" value="SULFOQUINOVOSYL TRANSFERASE SQD2"/>
    <property type="match status" value="1"/>
</dbReference>
<sequence>MKKVLIIQRLLPHYRIDFFNKLRTTLAANGVELSLVYGKDIQSQKNDEADLEWATYIDTQEIKLGNTELYWQPSLPYLPGKDLVIVEQANKNLINYLLLVRRLFSGHKIAYWGHGLNRQANPNDFRNTFKKAFLTRCDWWFAYTSQVKEFLAENGFPRDKITTVQNAIDTTELTNQYNSLTASDAEELKNELGIQSDNIGLYVGGIYKEKRINFLIKAADLIRAQVKDFHLIVVGSGVEASVVKEAASTREWLHYVGPKFGLEKVKYFKIARLFLMPGLLGLAVLDSFAQQTPTVTTNFPFHSPEVEYLENGVNGVMTEDTVERYAYEVSQLMQDEARREQLVEGCKVAAKKYTLTHMVHNYAEGILKCLHLSPVVQLPEINR</sequence>
<dbReference type="PANTHER" id="PTHR45947:SF3">
    <property type="entry name" value="SULFOQUINOVOSYL TRANSFERASE SQD2"/>
    <property type="match status" value="1"/>
</dbReference>
<dbReference type="Proteomes" id="UP001168528">
    <property type="component" value="Unassembled WGS sequence"/>
</dbReference>
<dbReference type="Pfam" id="PF00534">
    <property type="entry name" value="Glycos_transf_1"/>
    <property type="match status" value="1"/>
</dbReference>
<keyword evidence="2" id="KW-0808">Transferase</keyword>
<evidence type="ECO:0000259" key="1">
    <source>
        <dbReference type="Pfam" id="PF00534"/>
    </source>
</evidence>
<dbReference type="CDD" id="cd03801">
    <property type="entry name" value="GT4_PimA-like"/>
    <property type="match status" value="1"/>
</dbReference>